<gene>
    <name evidence="2" type="ORF">TWF730_002486</name>
</gene>
<dbReference type="AlphaFoldDB" id="A0AAV9UAV8"/>
<protein>
    <submittedName>
        <fullName evidence="2">Uncharacterized protein</fullName>
    </submittedName>
</protein>
<reference evidence="2 3" key="1">
    <citation type="submission" date="2019-10" db="EMBL/GenBank/DDBJ databases">
        <authorList>
            <person name="Palmer J.M."/>
        </authorList>
    </citation>
    <scope>NUCLEOTIDE SEQUENCE [LARGE SCALE GENOMIC DNA]</scope>
    <source>
        <strain evidence="2 3">TWF730</strain>
    </source>
</reference>
<organism evidence="2 3">
    <name type="scientific">Orbilia blumenaviensis</name>
    <dbReference type="NCBI Taxonomy" id="1796055"/>
    <lineage>
        <taxon>Eukaryota</taxon>
        <taxon>Fungi</taxon>
        <taxon>Dikarya</taxon>
        <taxon>Ascomycota</taxon>
        <taxon>Pezizomycotina</taxon>
        <taxon>Orbiliomycetes</taxon>
        <taxon>Orbiliales</taxon>
        <taxon>Orbiliaceae</taxon>
        <taxon>Orbilia</taxon>
    </lineage>
</organism>
<dbReference type="Proteomes" id="UP001373714">
    <property type="component" value="Unassembled WGS sequence"/>
</dbReference>
<evidence type="ECO:0000313" key="3">
    <source>
        <dbReference type="Proteomes" id="UP001373714"/>
    </source>
</evidence>
<evidence type="ECO:0000313" key="2">
    <source>
        <dbReference type="EMBL" id="KAK6338424.1"/>
    </source>
</evidence>
<keyword evidence="3" id="KW-1185">Reference proteome</keyword>
<feature type="signal peptide" evidence="1">
    <location>
        <begin position="1"/>
        <end position="18"/>
    </location>
</feature>
<feature type="chain" id="PRO_5043799191" evidence="1">
    <location>
        <begin position="19"/>
        <end position="92"/>
    </location>
</feature>
<proteinExistence type="predicted"/>
<accession>A0AAV9UAV8</accession>
<comment type="caution">
    <text evidence="2">The sequence shown here is derived from an EMBL/GenBank/DDBJ whole genome shotgun (WGS) entry which is preliminary data.</text>
</comment>
<name>A0AAV9UAV8_9PEZI</name>
<dbReference type="EMBL" id="JAVHNS010000012">
    <property type="protein sequence ID" value="KAK6338424.1"/>
    <property type="molecule type" value="Genomic_DNA"/>
</dbReference>
<keyword evidence="1" id="KW-0732">Signal</keyword>
<evidence type="ECO:0000256" key="1">
    <source>
        <dbReference type="SAM" id="SignalP"/>
    </source>
</evidence>
<sequence length="92" mass="9776">MQFSILAVATLLLSLAQATPVPQDDRIESPLGKHNCFAAVSNGTPNPYIETKPPAGGINPDAWCTSTCMLCNAGADAQEEACSQVKKFCQDY</sequence>